<dbReference type="SUPFAM" id="SSF52799">
    <property type="entry name" value="(Phosphotyrosine protein) phosphatases II"/>
    <property type="match status" value="1"/>
</dbReference>
<evidence type="ECO:0000256" key="2">
    <source>
        <dbReference type="ARBA" id="ARBA00013064"/>
    </source>
</evidence>
<feature type="domain" description="Fibronectin type-III" evidence="16">
    <location>
        <begin position="2029"/>
        <end position="2113"/>
    </location>
</feature>
<dbReference type="GO" id="GO:0004725">
    <property type="term" value="F:protein tyrosine phosphatase activity"/>
    <property type="evidence" value="ECO:0007669"/>
    <property type="project" value="UniProtKB-EC"/>
</dbReference>
<gene>
    <name evidence="18" type="primary">LOC113043576</name>
</gene>
<feature type="chain" id="PRO_5028460834" description="protein-tyrosine-phosphatase" evidence="13">
    <location>
        <begin position="32"/>
        <end position="2726"/>
    </location>
</feature>
<dbReference type="Pfam" id="PF00102">
    <property type="entry name" value="Y_phosphatase"/>
    <property type="match status" value="1"/>
</dbReference>
<dbReference type="Pfam" id="PF00041">
    <property type="entry name" value="fn3"/>
    <property type="match status" value="27"/>
</dbReference>
<dbReference type="KEGG" id="caua:113043576"/>
<sequence length="2726" mass="301764">MGRVSVKTVWKGTALLIFVMLQGLNVETTTASPNTSSPSTESQTSASSTPATTSSPSIESQISTSKPGVIRNLSVANITTSSVFLTWDEPFGNRSFFKLHLTDDKTNKTTNNTSYNITDLTAGVNYTFCISAVAADQSTEGETVCISQFTKPDVIRNLSVANITTSSVFLTWEEAFGNRSFFKLHRTDDKTNTTTNNTSYNITDLTAGVNYTFCISAVAADQSTEGETVCISQFTKPDVIRNLSVANITTSSVFLTWEEAFGNRSFFKLHRTDDKTNTTTNNTSYNITDLTAGVSYTFCISAVAADQSTEGETVCISQFTKPDVIRNLSVANITTSSVFLTWEEAFGNRSFFKLHRTDDKTNTTTNNTSYNITDLTAGVSYTFCISAVAADQSTEGETVCISQFTKPDVIRNLSVANITTSSVFLTWEEAFGNRSFFKLHRTDDKTNTTTNNTSYNITGLTAGVSYTFCISAVAADQSTEGETVCISQFTKPDVIRNLSVANITTSSVFLTWEEAFGNRSFFKLHRTDDKTNTTTNNTSYNITGLTAGVNYTFCISAVAADQSTEGETVCISQFTKPDVIRNLSVANITISSVFLTWEEAIGNRSFFKLHRTDDKTNTTTNNTSYNITGLTAGVSYTFCISAVAADQSTEGETVCISQFTKPDVIRNLSVANITISSVFLTWEEAIGNRSFFKLHRTDDKTNTTTNNTSYNITGLTAGVSYTFCISAVAADQSTEGETVCISQFTKPDVIRNLSVANITTSSVFLTWEEAFGNRSFFKLHRTDDKTNKTTNNTSYNITGLTAGVNYTFCISAVAADQSTEGETVCISQFTKPYVIRNLSVANITTSSVFLTWEEAFGNRSFFKLHRTDDKTNKTTNNTSYNITGLTAGVNYTFCISAVAADQSTEGETVCISQFTKPDVIRNLSVANITTSSVFLTWEEAFGNRSFFKLHRTDDKTNKTTNNTSYNITGLTAGVSYTFCISAVAADQSTEGETVCISQFTKPDVIRNLSVANITTSSVFLTWEEAFGNRSFFKLHRTDDKTNKTTNNTSYNITGLTAGVNYTFCISAVAADQSTEGETVCISQFTKPDVIRNLSVANITTSSVFLTWDKAFGNRSFFKLHRTDDKTNKTTNNTSYNITGLTAGVNYTFCISAVAADQSTEGETVCISQFTKPDVIRNLSVANITISSVFLTWDEAFGNRSFFKLHRTGDKTNKTTNNTSYNITDLTAGDSYTFCISAVAADQSTEGEPVCISQCTKPDVIRNLSVANITTSSVFLTWDKAFGNRSFFKLHRTDDKTNKTTNNTSYNITDLTAGVNYTFCISAVAADQSTEGETVCISQFTMPDVIRNLSVANITTSSVFLKWDEAFGNRSFFKLHRTDDKTNKTTNNTSYNITDLTAGVNYTFCISAVAADQSTEGETVCISQFTKPDVIKKLRVTNITTSSGFLTWDEPVGNRSFFKLKWTDDKTNRNSSTSNTFYHITDLTAGVNNTFCITAVAADQSTEGETVCISNYTKPNVIKNIMTKITSSSVFLIWDEPVGNRSFFKLHRTDDKTNKTTNNTSYNITDLTAGVNYTFCISAVAADQTTEGETVCISQFTKPDVIRNLRLNNITTSSVFLTWNEPVGNRSFFKLNLTDDKTNTITINTSYNITGLTAGVNYTFCISAVAADQSTEGEAVCISQFTKPDVIKNIRVTNITTSSGFLIWDEPVGNRSYFKLHWTDDKTNRNSKTTNTSYHITDLTAGVNYTFCISAVAADQSTEGETFCISQFTKPDLIRNLRVTNITTSSVFLTWDEPVGNRSFFKVHWTDDKTNKTTNNTSYNITGLTAGVNYTCCISAVAADQSTEGEAVCISQFTKPDVIKNIRVTNITTSSGFLIWDEPVGNRSYFKLHWTDDKTNRNSTTTNTSYHITDLTAGVNYTFCISAVAADQSTEGETFCISQFTKPDVIRNLSVANITTSSVFLTWDEPVGNRSFFKVHRTDDKTNKTTNNTSYNITDLTAGVSYTFCISAVAADQSTEGETVCISKFTKPDVIRNLRVNYITTSSVFLTWNEPIGNRSFFKLHRSDDKTHKTTNNTSYNITGLTAGVSYTFCISAVAADQSTEGEPVCISQCTKPDVIRNLSVANITTSSVFLTWDEPVGNRYFFKVHRTDDKTNKTTNNTSYNITGLTAGVNYTFCISAVAADQSTEGEAVCISQFTKPNRIINLTVSEITTSSVCLTWDEPVGNRSFFKIQWMGDKTNGGSTTGSSYNITGLTAGVNFTLNITAVAADNSTEGESVLTSKYTKPDVIMNLTAVDITTSSIFLNWTKPNGQSSRYRVEYENKNVTTENTSIKITDLIPGAQYTFKVFAVAADNVTEGRANQILLYTNSPPNNTPMIVGVVLAVICFLFIITLILFFYSRRQTKKQCPDIPIQTISNKVNIGLRIEDYEEHFKQKHKDSNCGFAEEYEELKTVGIAQSKNIALAVENKPKNRYSNVLPYDASRVKLSVCGSPFDDYINANYIPGYNSRKEFIAAQGPLPVTVNEFWRMVWEKNVFTIVMLTRCNEMGRVKCEKYWPSGTNHYQNISVTTTSEIDLESWTIRDFRIKNVKTAETRYVRQFHFTAWPDHGVPQTTEVLIDFRHLVREHMDQYSRHSPTVVHCSAGVGRTGTFIAIDHLTFQIERDSMVDIYGIVNDMRIHRPLMVQTEEQYVYLHQCAYDIIRSRTGTNVDLIYQNAEAISIYQNLEYHKS</sequence>
<feature type="domain" description="Fibronectin type-III" evidence="16">
    <location>
        <begin position="579"/>
        <end position="663"/>
    </location>
</feature>
<feature type="domain" description="Fibronectin type-III" evidence="16">
    <location>
        <begin position="324"/>
        <end position="408"/>
    </location>
</feature>
<keyword evidence="4 13" id="KW-0732">Signal</keyword>
<dbReference type="PROSITE" id="PS50853">
    <property type="entry name" value="FN3"/>
    <property type="match status" value="26"/>
</dbReference>
<dbReference type="PROSITE" id="PS50055">
    <property type="entry name" value="TYR_PHOSPHATASE_PTP"/>
    <property type="match status" value="1"/>
</dbReference>
<feature type="domain" description="Fibronectin type-III" evidence="16">
    <location>
        <begin position="1857"/>
        <end position="1943"/>
    </location>
</feature>
<feature type="domain" description="Fibronectin type-III" evidence="16">
    <location>
        <begin position="2199"/>
        <end position="2284"/>
    </location>
</feature>
<dbReference type="InterPro" id="IPR050713">
    <property type="entry name" value="RTP_Phos/Ushers"/>
</dbReference>
<evidence type="ECO:0000256" key="4">
    <source>
        <dbReference type="ARBA" id="ARBA00022729"/>
    </source>
</evidence>
<feature type="domain" description="Fibronectin type-III" evidence="16">
    <location>
        <begin position="1089"/>
        <end position="1173"/>
    </location>
</feature>
<feature type="domain" description="Fibronectin type-III" evidence="16">
    <location>
        <begin position="1004"/>
        <end position="1088"/>
    </location>
</feature>
<comment type="catalytic activity">
    <reaction evidence="10">
        <text>O-phospho-L-tyrosyl-[protein] + H2O = L-tyrosyl-[protein] + phosphate</text>
        <dbReference type="Rhea" id="RHEA:10684"/>
        <dbReference type="Rhea" id="RHEA-COMP:10136"/>
        <dbReference type="Rhea" id="RHEA-COMP:20101"/>
        <dbReference type="ChEBI" id="CHEBI:15377"/>
        <dbReference type="ChEBI" id="CHEBI:43474"/>
        <dbReference type="ChEBI" id="CHEBI:46858"/>
        <dbReference type="ChEBI" id="CHEBI:61978"/>
        <dbReference type="EC" id="3.1.3.48"/>
    </reaction>
</comment>
<dbReference type="InterPro" id="IPR029021">
    <property type="entry name" value="Prot-tyrosine_phosphatase-like"/>
</dbReference>
<evidence type="ECO:0000256" key="12">
    <source>
        <dbReference type="SAM" id="Phobius"/>
    </source>
</evidence>
<dbReference type="GeneID" id="113043576"/>
<feature type="domain" description="Fibronectin type-III" evidence="16">
    <location>
        <begin position="154"/>
        <end position="238"/>
    </location>
</feature>
<evidence type="ECO:0000256" key="7">
    <source>
        <dbReference type="ARBA" id="ARBA00022989"/>
    </source>
</evidence>
<dbReference type="PRINTS" id="PR00700">
    <property type="entry name" value="PRTYPHPHTASE"/>
</dbReference>
<feature type="domain" description="Fibronectin type-III" evidence="16">
    <location>
        <begin position="664"/>
        <end position="748"/>
    </location>
</feature>
<dbReference type="PANTHER" id="PTHR46957">
    <property type="entry name" value="CYTOKINE RECEPTOR"/>
    <property type="match status" value="1"/>
</dbReference>
<feature type="region of interest" description="Disordered" evidence="11">
    <location>
        <begin position="29"/>
        <end position="63"/>
    </location>
</feature>
<feature type="domain" description="Fibronectin type-III" evidence="16">
    <location>
        <begin position="1944"/>
        <end position="2028"/>
    </location>
</feature>
<keyword evidence="5" id="KW-0378">Hydrolase</keyword>
<keyword evidence="17" id="KW-1185">Reference proteome</keyword>
<dbReference type="OrthoDB" id="10253954at2759"/>
<dbReference type="GO" id="GO:0016020">
    <property type="term" value="C:membrane"/>
    <property type="evidence" value="ECO:0007669"/>
    <property type="project" value="UniProtKB-SubCell"/>
</dbReference>
<feature type="domain" description="Fibronectin type-III" evidence="16">
    <location>
        <begin position="2114"/>
        <end position="2198"/>
    </location>
</feature>
<dbReference type="Gene3D" id="3.90.190.10">
    <property type="entry name" value="Protein tyrosine phosphatase superfamily"/>
    <property type="match status" value="1"/>
</dbReference>
<evidence type="ECO:0000256" key="11">
    <source>
        <dbReference type="SAM" id="MobiDB-lite"/>
    </source>
</evidence>
<dbReference type="InterPro" id="IPR003595">
    <property type="entry name" value="Tyr_Pase_cat"/>
</dbReference>
<feature type="domain" description="Fibronectin type-III" evidence="16">
    <location>
        <begin position="1259"/>
        <end position="1343"/>
    </location>
</feature>
<dbReference type="SMART" id="SM00060">
    <property type="entry name" value="FN3"/>
    <property type="match status" value="27"/>
</dbReference>
<feature type="signal peptide" evidence="13">
    <location>
        <begin position="1"/>
        <end position="31"/>
    </location>
</feature>
<dbReference type="InterPro" id="IPR013783">
    <property type="entry name" value="Ig-like_fold"/>
</dbReference>
<feature type="domain" description="Fibronectin type-III" evidence="16">
    <location>
        <begin position="919"/>
        <end position="1003"/>
    </location>
</feature>
<keyword evidence="7 12" id="KW-1133">Transmembrane helix</keyword>
<evidence type="ECO:0000256" key="6">
    <source>
        <dbReference type="ARBA" id="ARBA00022912"/>
    </source>
</evidence>
<dbReference type="InterPro" id="IPR000387">
    <property type="entry name" value="Tyr_Pase_dom"/>
</dbReference>
<evidence type="ECO:0000259" key="14">
    <source>
        <dbReference type="PROSITE" id="PS50055"/>
    </source>
</evidence>
<evidence type="ECO:0000256" key="10">
    <source>
        <dbReference type="ARBA" id="ARBA00051722"/>
    </source>
</evidence>
<dbReference type="FunFam" id="3.90.190.10:FF:000009">
    <property type="entry name" value="Receptor-type tyrosine-protein phosphatase beta"/>
    <property type="match status" value="1"/>
</dbReference>
<evidence type="ECO:0000256" key="13">
    <source>
        <dbReference type="SAM" id="SignalP"/>
    </source>
</evidence>
<evidence type="ECO:0000313" key="17">
    <source>
        <dbReference type="Proteomes" id="UP000515129"/>
    </source>
</evidence>
<evidence type="ECO:0000256" key="5">
    <source>
        <dbReference type="ARBA" id="ARBA00022801"/>
    </source>
</evidence>
<feature type="domain" description="Fibronectin type-III" evidence="16">
    <location>
        <begin position="1429"/>
        <end position="1515"/>
    </location>
</feature>
<dbReference type="InterPro" id="IPR016130">
    <property type="entry name" value="Tyr_Pase_AS"/>
</dbReference>
<dbReference type="PROSITE" id="PS00383">
    <property type="entry name" value="TYR_PHOSPHATASE_1"/>
    <property type="match status" value="1"/>
</dbReference>
<dbReference type="SUPFAM" id="SSF49265">
    <property type="entry name" value="Fibronectin type III"/>
    <property type="match status" value="15"/>
</dbReference>
<accession>A0A6P6JGQ1</accession>
<name>A0A6P6JGQ1_CARAU</name>
<evidence type="ECO:0000313" key="18">
    <source>
        <dbReference type="RefSeq" id="XP_026058833.1"/>
    </source>
</evidence>
<feature type="domain" description="Tyrosine-protein phosphatase" evidence="14">
    <location>
        <begin position="2440"/>
        <end position="2696"/>
    </location>
</feature>
<evidence type="ECO:0000256" key="1">
    <source>
        <dbReference type="ARBA" id="ARBA00004479"/>
    </source>
</evidence>
<organism evidence="17 18">
    <name type="scientific">Carassius auratus</name>
    <name type="common">Goldfish</name>
    <dbReference type="NCBI Taxonomy" id="7957"/>
    <lineage>
        <taxon>Eukaryota</taxon>
        <taxon>Metazoa</taxon>
        <taxon>Chordata</taxon>
        <taxon>Craniata</taxon>
        <taxon>Vertebrata</taxon>
        <taxon>Euteleostomi</taxon>
        <taxon>Actinopterygii</taxon>
        <taxon>Neopterygii</taxon>
        <taxon>Teleostei</taxon>
        <taxon>Ostariophysi</taxon>
        <taxon>Cypriniformes</taxon>
        <taxon>Cyprinidae</taxon>
        <taxon>Cyprininae</taxon>
        <taxon>Carassius</taxon>
    </lineage>
</organism>
<feature type="domain" description="Tyrosine specific protein phosphatases" evidence="15">
    <location>
        <begin position="2614"/>
        <end position="2687"/>
    </location>
</feature>
<feature type="domain" description="Fibronectin type-III" evidence="16">
    <location>
        <begin position="2285"/>
        <end position="2369"/>
    </location>
</feature>
<dbReference type="InterPro" id="IPR003961">
    <property type="entry name" value="FN3_dom"/>
</dbReference>
<dbReference type="CDD" id="cd12087">
    <property type="entry name" value="TM_EGFR-like"/>
    <property type="match status" value="1"/>
</dbReference>
<dbReference type="GO" id="GO:0043235">
    <property type="term" value="C:receptor complex"/>
    <property type="evidence" value="ECO:0007669"/>
    <property type="project" value="TreeGrafter"/>
</dbReference>
<keyword evidence="8 12" id="KW-0472">Membrane</keyword>
<keyword evidence="3 12" id="KW-0812">Transmembrane</keyword>
<feature type="domain" description="Fibronectin type-III" evidence="16">
    <location>
        <begin position="494"/>
        <end position="578"/>
    </location>
</feature>
<dbReference type="InterPro" id="IPR000242">
    <property type="entry name" value="PTP_cat"/>
</dbReference>
<feature type="domain" description="Fibronectin type-III" evidence="16">
    <location>
        <begin position="409"/>
        <end position="493"/>
    </location>
</feature>
<comment type="subcellular location">
    <subcellularLocation>
        <location evidence="1">Membrane</location>
        <topology evidence="1">Single-pass type I membrane protein</topology>
    </subcellularLocation>
</comment>
<feature type="domain" description="Fibronectin type-III" evidence="16">
    <location>
        <begin position="1344"/>
        <end position="1428"/>
    </location>
</feature>
<dbReference type="EC" id="3.1.3.48" evidence="2"/>
<dbReference type="RefSeq" id="XP_026058833.1">
    <property type="nucleotide sequence ID" value="XM_026203048.1"/>
</dbReference>
<proteinExistence type="predicted"/>
<feature type="domain" description="Fibronectin type-III" evidence="16">
    <location>
        <begin position="1174"/>
        <end position="1258"/>
    </location>
</feature>
<dbReference type="SMART" id="SM00404">
    <property type="entry name" value="PTPc_motif"/>
    <property type="match status" value="1"/>
</dbReference>
<evidence type="ECO:0000256" key="3">
    <source>
        <dbReference type="ARBA" id="ARBA00022692"/>
    </source>
</evidence>
<reference evidence="18" key="1">
    <citation type="submission" date="2025-08" db="UniProtKB">
        <authorList>
            <consortium name="RefSeq"/>
        </authorList>
    </citation>
    <scope>IDENTIFICATION</scope>
    <source>
        <strain evidence="18">Wakin</strain>
        <tissue evidence="18">Muscle</tissue>
    </source>
</reference>
<protein>
    <recommendedName>
        <fullName evidence="2">protein-tyrosine-phosphatase</fullName>
        <ecNumber evidence="2">3.1.3.48</ecNumber>
    </recommendedName>
</protein>
<feature type="domain" description="Fibronectin type-III" evidence="16">
    <location>
        <begin position="239"/>
        <end position="323"/>
    </location>
</feature>
<dbReference type="Proteomes" id="UP000515129">
    <property type="component" value="Chromosome 25"/>
</dbReference>
<evidence type="ECO:0000259" key="16">
    <source>
        <dbReference type="PROSITE" id="PS50853"/>
    </source>
</evidence>
<feature type="domain" description="Fibronectin type-III" evidence="16">
    <location>
        <begin position="1772"/>
        <end position="1856"/>
    </location>
</feature>
<evidence type="ECO:0000256" key="8">
    <source>
        <dbReference type="ARBA" id="ARBA00023136"/>
    </source>
</evidence>
<dbReference type="PROSITE" id="PS50056">
    <property type="entry name" value="TYR_PHOSPHATASE_2"/>
    <property type="match status" value="1"/>
</dbReference>
<feature type="domain" description="Fibronectin type-III" evidence="16">
    <location>
        <begin position="1685"/>
        <end position="1771"/>
    </location>
</feature>
<feature type="domain" description="Fibronectin type-III" evidence="16">
    <location>
        <begin position="749"/>
        <end position="833"/>
    </location>
</feature>
<feature type="domain" description="Fibronectin type-III" evidence="16">
    <location>
        <begin position="1600"/>
        <end position="1684"/>
    </location>
</feature>
<keyword evidence="9" id="KW-0325">Glycoprotein</keyword>
<evidence type="ECO:0000256" key="9">
    <source>
        <dbReference type="ARBA" id="ARBA00023180"/>
    </source>
</evidence>
<feature type="transmembrane region" description="Helical" evidence="12">
    <location>
        <begin position="2373"/>
        <end position="2395"/>
    </location>
</feature>
<evidence type="ECO:0000259" key="15">
    <source>
        <dbReference type="PROSITE" id="PS50056"/>
    </source>
</evidence>
<dbReference type="PANTHER" id="PTHR46957:SF10">
    <property type="entry name" value="PROTEIN TYROSINE PHOSPHATASE, RECEPTOR TYPE, H"/>
    <property type="match status" value="1"/>
</dbReference>
<keyword evidence="6" id="KW-0904">Protein phosphatase</keyword>
<feature type="domain" description="Fibronectin type-III" evidence="16">
    <location>
        <begin position="834"/>
        <end position="918"/>
    </location>
</feature>
<dbReference type="SMART" id="SM00194">
    <property type="entry name" value="PTPc"/>
    <property type="match status" value="1"/>
</dbReference>
<dbReference type="InterPro" id="IPR036116">
    <property type="entry name" value="FN3_sf"/>
</dbReference>
<dbReference type="Gene3D" id="2.60.40.10">
    <property type="entry name" value="Immunoglobulins"/>
    <property type="match status" value="27"/>
</dbReference>
<dbReference type="CDD" id="cd00063">
    <property type="entry name" value="FN3"/>
    <property type="match status" value="27"/>
</dbReference>
<feature type="domain" description="Fibronectin type-III" evidence="16">
    <location>
        <begin position="69"/>
        <end position="153"/>
    </location>
</feature>